<reference evidence="2" key="1">
    <citation type="submission" date="2016-11" db="EMBL/GenBank/DDBJ databases">
        <authorList>
            <person name="Varghese N."/>
            <person name="Submissions S."/>
        </authorList>
    </citation>
    <scope>NUCLEOTIDE SEQUENCE [LARGE SCALE GENOMIC DNA]</scope>
    <source>
        <strain evidence="2">DSM 26884</strain>
    </source>
</reference>
<protein>
    <submittedName>
        <fullName evidence="1">Uncharacterized protein</fullName>
    </submittedName>
</protein>
<sequence length="48" mass="5455">MPIGESVHFPLNKRGSIRTTASNLKLDGFLFKTKIQVEDNLIIVTRKK</sequence>
<organism evidence="1 2">
    <name type="scientific">Bacteroides stercorirosoris</name>
    <dbReference type="NCBI Taxonomy" id="871324"/>
    <lineage>
        <taxon>Bacteria</taxon>
        <taxon>Pseudomonadati</taxon>
        <taxon>Bacteroidota</taxon>
        <taxon>Bacteroidia</taxon>
        <taxon>Bacteroidales</taxon>
        <taxon>Bacteroidaceae</taxon>
        <taxon>Bacteroides</taxon>
    </lineage>
</organism>
<name>A0A1M6ESR4_9BACE</name>
<dbReference type="Proteomes" id="UP000184192">
    <property type="component" value="Unassembled WGS sequence"/>
</dbReference>
<dbReference type="EMBL" id="FQZN01000010">
    <property type="protein sequence ID" value="SHI88468.1"/>
    <property type="molecule type" value="Genomic_DNA"/>
</dbReference>
<evidence type="ECO:0000313" key="1">
    <source>
        <dbReference type="EMBL" id="SHI88468.1"/>
    </source>
</evidence>
<dbReference type="AlphaFoldDB" id="A0A1M6ESR4"/>
<gene>
    <name evidence="1" type="ORF">SAMN05444350_11044</name>
</gene>
<proteinExistence type="predicted"/>
<accession>A0A1M6ESR4</accession>
<keyword evidence="2" id="KW-1185">Reference proteome</keyword>
<evidence type="ECO:0000313" key="2">
    <source>
        <dbReference type="Proteomes" id="UP000184192"/>
    </source>
</evidence>